<name>A0ABQ3G6D9_9BURK</name>
<evidence type="ECO:0000313" key="5">
    <source>
        <dbReference type="Proteomes" id="UP000626210"/>
    </source>
</evidence>
<keyword evidence="2" id="KW-0472">Membrane</keyword>
<keyword evidence="1" id="KW-0175">Coiled coil</keyword>
<accession>A0ABQ3G6D9</accession>
<feature type="signal peptide" evidence="3">
    <location>
        <begin position="1"/>
        <end position="20"/>
    </location>
</feature>
<dbReference type="Proteomes" id="UP000626210">
    <property type="component" value="Unassembled WGS sequence"/>
</dbReference>
<comment type="caution">
    <text evidence="4">The sequence shown here is derived from an EMBL/GenBank/DDBJ whole genome shotgun (WGS) entry which is preliminary data.</text>
</comment>
<protein>
    <submittedName>
        <fullName evidence="4">Uncharacterized protein</fullName>
    </submittedName>
</protein>
<organism evidence="4 5">
    <name type="scientific">Pseudorhodoferax aquiterrae</name>
    <dbReference type="NCBI Taxonomy" id="747304"/>
    <lineage>
        <taxon>Bacteria</taxon>
        <taxon>Pseudomonadati</taxon>
        <taxon>Pseudomonadota</taxon>
        <taxon>Betaproteobacteria</taxon>
        <taxon>Burkholderiales</taxon>
        <taxon>Comamonadaceae</taxon>
    </lineage>
</organism>
<evidence type="ECO:0000256" key="1">
    <source>
        <dbReference type="SAM" id="Coils"/>
    </source>
</evidence>
<feature type="transmembrane region" description="Helical" evidence="2">
    <location>
        <begin position="250"/>
        <end position="268"/>
    </location>
</feature>
<dbReference type="RefSeq" id="WP_189688715.1">
    <property type="nucleotide sequence ID" value="NZ_BMYK01000014.1"/>
</dbReference>
<feature type="transmembrane region" description="Helical" evidence="2">
    <location>
        <begin position="120"/>
        <end position="138"/>
    </location>
</feature>
<keyword evidence="3" id="KW-0732">Signal</keyword>
<keyword evidence="2" id="KW-0812">Transmembrane</keyword>
<proteinExistence type="predicted"/>
<feature type="transmembrane region" description="Helical" evidence="2">
    <location>
        <begin position="159"/>
        <end position="179"/>
    </location>
</feature>
<evidence type="ECO:0000256" key="3">
    <source>
        <dbReference type="SAM" id="SignalP"/>
    </source>
</evidence>
<feature type="coiled-coil region" evidence="1">
    <location>
        <begin position="198"/>
        <end position="225"/>
    </location>
</feature>
<reference evidence="5" key="1">
    <citation type="journal article" date="2019" name="Int. J. Syst. Evol. Microbiol.">
        <title>The Global Catalogue of Microorganisms (GCM) 10K type strain sequencing project: providing services to taxonomists for standard genome sequencing and annotation.</title>
        <authorList>
            <consortium name="The Broad Institute Genomics Platform"/>
            <consortium name="The Broad Institute Genome Sequencing Center for Infectious Disease"/>
            <person name="Wu L."/>
            <person name="Ma J."/>
        </authorList>
    </citation>
    <scope>NUCLEOTIDE SEQUENCE [LARGE SCALE GENOMIC DNA]</scope>
    <source>
        <strain evidence="5">KCTC 23314</strain>
    </source>
</reference>
<evidence type="ECO:0000256" key="2">
    <source>
        <dbReference type="SAM" id="Phobius"/>
    </source>
</evidence>
<sequence>MQLLCVGTAALAAVGAVADAAGPVPGPPACQAAPPRPAARPPAAPAAKATPLQLQNFVYCSPAPVPVAPASATASATAPPSVCPPPAPVEKCTVDPANLPTSVEINLGKGIGLKFQSAGWLAWVLTGLCVLAALAALVQVLRSGQPTPAAGGAAPARGWAWLAALLALVLGLLLGLALAPGPQLTEAQLRELQASPQFKAAMVELVEAKAEAARLRERVAALELAARPAVPVVPPAPTPAEQRTGGYDPLSLVLGAALAAAMGLAWFTRWVQDNAQMRAVLQAIGAAVAAAGVGRTAPEPVPPSAETLALATVRRLLGGRWRVPGESL</sequence>
<gene>
    <name evidence="4" type="ORF">GCM10007320_40590</name>
</gene>
<dbReference type="EMBL" id="BMYK01000014">
    <property type="protein sequence ID" value="GHC91513.1"/>
    <property type="molecule type" value="Genomic_DNA"/>
</dbReference>
<feature type="chain" id="PRO_5045512347" evidence="3">
    <location>
        <begin position="21"/>
        <end position="328"/>
    </location>
</feature>
<keyword evidence="5" id="KW-1185">Reference proteome</keyword>
<evidence type="ECO:0000313" key="4">
    <source>
        <dbReference type="EMBL" id="GHC91513.1"/>
    </source>
</evidence>
<keyword evidence="2" id="KW-1133">Transmembrane helix</keyword>